<dbReference type="InterPro" id="IPR023996">
    <property type="entry name" value="TonB-dep_OMP_SusC/RagA"/>
</dbReference>
<dbReference type="STRING" id="655355.SAMN05216283_11385"/>
<dbReference type="Pfam" id="PF07715">
    <property type="entry name" value="Plug"/>
    <property type="match status" value="1"/>
</dbReference>
<evidence type="ECO:0000256" key="8">
    <source>
        <dbReference type="PROSITE-ProRule" id="PRU01360"/>
    </source>
</evidence>
<evidence type="ECO:0000256" key="3">
    <source>
        <dbReference type="ARBA" id="ARBA00022452"/>
    </source>
</evidence>
<proteinExistence type="inferred from homology"/>
<dbReference type="RefSeq" id="WP_093921340.1">
    <property type="nucleotide sequence ID" value="NZ_FONW01000013.1"/>
</dbReference>
<evidence type="ECO:0000313" key="13">
    <source>
        <dbReference type="Proteomes" id="UP000198964"/>
    </source>
</evidence>
<keyword evidence="4 8" id="KW-0812">Transmembrane</keyword>
<name>A0A1I2KUB5_9BACT</name>
<dbReference type="Gene3D" id="2.60.40.1120">
    <property type="entry name" value="Carboxypeptidase-like, regulatory domain"/>
    <property type="match status" value="1"/>
</dbReference>
<comment type="subcellular location">
    <subcellularLocation>
        <location evidence="1 8">Cell outer membrane</location>
        <topology evidence="1 8">Multi-pass membrane protein</topology>
    </subcellularLocation>
</comment>
<dbReference type="EMBL" id="FONW01000013">
    <property type="protein sequence ID" value="SFF70505.1"/>
    <property type="molecule type" value="Genomic_DNA"/>
</dbReference>
<accession>A0A1I2KUB5</accession>
<evidence type="ECO:0000256" key="9">
    <source>
        <dbReference type="RuleBase" id="RU003357"/>
    </source>
</evidence>
<dbReference type="Gene3D" id="2.170.130.10">
    <property type="entry name" value="TonB-dependent receptor, plug domain"/>
    <property type="match status" value="1"/>
</dbReference>
<sequence length="1057" mass="118815">MKKIQTVRYWLTHVEKIIPIRLLSASFLLMCLTVLSAYAQEGDIKVTGKVTDSRQEALPGVSVSVKGTYEGTVTDQDGVYTISKLSKSDVLVFSFIGTTTQEIEVGNQTTIDVVLENSMVELEEIVAVGYGTTKKENLTGAITTVSAEVIENRPVTSVAQALQGVIPGLVVTRSANGGKPGVDLLMNIRGAGSPYILIDGVEGSISDLNPADVESMTVLKDAASASIYGAKAAYGVVLITTREGKKGVRVNYSNNFSFSAPIKLPEQANSYAYAQYFNAASVNGGGLPLVSVETLERIKRYINEGDIPGTIPNPKDPTKWANTEYANANTDWFDFHFKDWALQETHNLSVSGASEKTDYYISGSNLNQEGIITFGDDSFEKQTISTKVKSKLYDWLTVNSNMRYSSRVVDMPTFLLMNGNMLHRIAQARWPSNPIKDPNGHYMRVSDVTEIEEGGRTMDKNTGYMMTLGAKIEPIKDWVTEIGYDWNNSTWEQQFTHNPTFTYYGVGEREFQYGSIENSRYYTYTGTTEYKSPKVFSTYTKVINDHNFKIMGGFQQAKQEYSRHNVSRKHLQSPLIPSINTAIGEITGGESKGHYATRSFFGRFNYNYKEKYLLEVNWRADGSSYFQEGKRWGSFPSFSLGYNLAKEDFMEAHRYYVGQLKFRTSYGSLGNQTGYPYAYLETYMIGSNYPWLMGGNSKPNVVYMPAVPSPDLTWETVSMLTFGLDGAFLNNRLTMTFDWYKRDRKDLLGPAETPPATYGGNVPRLNNVDIETKGFELSLGWKNTIGDFSYYVKGTLSNYKSVYKKFNNPTGSLWTEYVGKEVGTIWGFTSNGLFQSEDEVNNAPDLSEISNDRWYPGDVKYEDIDGDGKISRGASTVDDHGDLSIIGNWVPQFQYGFNAGFNWRNLDFSMFWQGVGKKDVWLNGNFFFGSASSRWQTTVLEQHLDYWTKDNPDAYYPRPYLTKAGVDKNQQVSTRYLQDASYLRLKNVQLGYTLPEKLMEDFWLKKVNVYVSAENLLTITKLNDIFDPEALTGMNNQTAGKTYPMQRTLSVGVNVTF</sequence>
<evidence type="ECO:0000259" key="10">
    <source>
        <dbReference type="Pfam" id="PF00593"/>
    </source>
</evidence>
<dbReference type="NCBIfam" id="TIGR04056">
    <property type="entry name" value="OMP_RagA_SusC"/>
    <property type="match status" value="1"/>
</dbReference>
<evidence type="ECO:0000259" key="11">
    <source>
        <dbReference type="Pfam" id="PF07715"/>
    </source>
</evidence>
<dbReference type="InterPro" id="IPR023997">
    <property type="entry name" value="TonB-dep_OMP_SusC/RagA_CS"/>
</dbReference>
<dbReference type="InterPro" id="IPR012910">
    <property type="entry name" value="Plug_dom"/>
</dbReference>
<dbReference type="Gene3D" id="2.40.170.20">
    <property type="entry name" value="TonB-dependent receptor, beta-barrel domain"/>
    <property type="match status" value="1"/>
</dbReference>
<comment type="similarity">
    <text evidence="8 9">Belongs to the TonB-dependent receptor family.</text>
</comment>
<dbReference type="InterPro" id="IPR039426">
    <property type="entry name" value="TonB-dep_rcpt-like"/>
</dbReference>
<dbReference type="SUPFAM" id="SSF49464">
    <property type="entry name" value="Carboxypeptidase regulatory domain-like"/>
    <property type="match status" value="1"/>
</dbReference>
<evidence type="ECO:0000256" key="7">
    <source>
        <dbReference type="ARBA" id="ARBA00023237"/>
    </source>
</evidence>
<evidence type="ECO:0000256" key="1">
    <source>
        <dbReference type="ARBA" id="ARBA00004571"/>
    </source>
</evidence>
<dbReference type="Proteomes" id="UP000198964">
    <property type="component" value="Unassembled WGS sequence"/>
</dbReference>
<evidence type="ECO:0000256" key="5">
    <source>
        <dbReference type="ARBA" id="ARBA00023077"/>
    </source>
</evidence>
<dbReference type="PROSITE" id="PS52016">
    <property type="entry name" value="TONB_DEPENDENT_REC_3"/>
    <property type="match status" value="1"/>
</dbReference>
<dbReference type="InterPro" id="IPR000531">
    <property type="entry name" value="Beta-barrel_TonB"/>
</dbReference>
<dbReference type="InterPro" id="IPR037066">
    <property type="entry name" value="Plug_dom_sf"/>
</dbReference>
<keyword evidence="7 8" id="KW-0998">Cell outer membrane</keyword>
<evidence type="ECO:0000256" key="2">
    <source>
        <dbReference type="ARBA" id="ARBA00022448"/>
    </source>
</evidence>
<dbReference type="NCBIfam" id="TIGR04057">
    <property type="entry name" value="SusC_RagA_signa"/>
    <property type="match status" value="1"/>
</dbReference>
<keyword evidence="3 8" id="KW-1134">Transmembrane beta strand</keyword>
<dbReference type="GO" id="GO:0009279">
    <property type="term" value="C:cell outer membrane"/>
    <property type="evidence" value="ECO:0007669"/>
    <property type="project" value="UniProtKB-SubCell"/>
</dbReference>
<feature type="domain" description="TonB-dependent receptor plug" evidence="11">
    <location>
        <begin position="135"/>
        <end position="236"/>
    </location>
</feature>
<reference evidence="12 13" key="1">
    <citation type="submission" date="2016-10" db="EMBL/GenBank/DDBJ databases">
        <authorList>
            <person name="de Groot N.N."/>
        </authorList>
    </citation>
    <scope>NUCLEOTIDE SEQUENCE [LARGE SCALE GENOMIC DNA]</scope>
    <source>
        <strain evidence="12 13">CGMCC 1.9156</strain>
    </source>
</reference>
<dbReference type="InterPro" id="IPR036942">
    <property type="entry name" value="Beta-barrel_TonB_sf"/>
</dbReference>
<evidence type="ECO:0000256" key="4">
    <source>
        <dbReference type="ARBA" id="ARBA00022692"/>
    </source>
</evidence>
<keyword evidence="6 8" id="KW-0472">Membrane</keyword>
<feature type="domain" description="TonB-dependent receptor-like beta-barrel" evidence="10">
    <location>
        <begin position="477"/>
        <end position="834"/>
    </location>
</feature>
<organism evidence="12 13">
    <name type="scientific">Sunxiuqinia elliptica</name>
    <dbReference type="NCBI Taxonomy" id="655355"/>
    <lineage>
        <taxon>Bacteria</taxon>
        <taxon>Pseudomonadati</taxon>
        <taxon>Bacteroidota</taxon>
        <taxon>Bacteroidia</taxon>
        <taxon>Marinilabiliales</taxon>
        <taxon>Prolixibacteraceae</taxon>
        <taxon>Sunxiuqinia</taxon>
    </lineage>
</organism>
<gene>
    <name evidence="12" type="ORF">SAMN05216283_11385</name>
</gene>
<dbReference type="AlphaFoldDB" id="A0A1I2KUB5"/>
<keyword evidence="5 9" id="KW-0798">TonB box</keyword>
<evidence type="ECO:0000313" key="12">
    <source>
        <dbReference type="EMBL" id="SFF70505.1"/>
    </source>
</evidence>
<dbReference type="Pfam" id="PF00593">
    <property type="entry name" value="TonB_dep_Rec_b-barrel"/>
    <property type="match status" value="1"/>
</dbReference>
<dbReference type="Pfam" id="PF13715">
    <property type="entry name" value="CarbopepD_reg_2"/>
    <property type="match status" value="1"/>
</dbReference>
<dbReference type="InterPro" id="IPR008969">
    <property type="entry name" value="CarboxyPept-like_regulatory"/>
</dbReference>
<keyword evidence="2 8" id="KW-0813">Transport</keyword>
<dbReference type="SUPFAM" id="SSF56935">
    <property type="entry name" value="Porins"/>
    <property type="match status" value="1"/>
</dbReference>
<keyword evidence="13" id="KW-1185">Reference proteome</keyword>
<protein>
    <submittedName>
        <fullName evidence="12">TonB-linked outer membrane protein, SusC/RagA family</fullName>
    </submittedName>
</protein>
<evidence type="ECO:0000256" key="6">
    <source>
        <dbReference type="ARBA" id="ARBA00023136"/>
    </source>
</evidence>